<evidence type="ECO:0000313" key="1">
    <source>
        <dbReference type="EMBL" id="GKX54834.1"/>
    </source>
</evidence>
<dbReference type="AlphaFoldDB" id="A0AAV5MZL4"/>
<sequence length="65" mass="7476">MPLTRFSTMDPNMLLSIVNMKLRDEFDSLEELARSYDIDADALCEKLLDAGYRYQPSNNQFIANA</sequence>
<dbReference type="Proteomes" id="UP001058124">
    <property type="component" value="Unassembled WGS sequence"/>
</dbReference>
<evidence type="ECO:0008006" key="3">
    <source>
        <dbReference type="Google" id="ProtNLM"/>
    </source>
</evidence>
<comment type="caution">
    <text evidence="1">The sequence shown here is derived from an EMBL/GenBank/DDBJ whole genome shotgun (WGS) entry which is preliminary data.</text>
</comment>
<protein>
    <recommendedName>
        <fullName evidence="3">DUF4250 domain-containing protein</fullName>
    </recommendedName>
</protein>
<dbReference type="Pfam" id="PF14056">
    <property type="entry name" value="DUF4250"/>
    <property type="match status" value="1"/>
</dbReference>
<evidence type="ECO:0000313" key="2">
    <source>
        <dbReference type="Proteomes" id="UP001058124"/>
    </source>
</evidence>
<name>A0AAV5MZL4_9GAMM</name>
<proteinExistence type="predicted"/>
<reference evidence="1" key="1">
    <citation type="submission" date="2022-06" db="EMBL/GenBank/DDBJ databases">
        <title>Draft genome sequences of Leminorella grimontii str. JCM5902.</title>
        <authorList>
            <person name="Wakabayashi Y."/>
            <person name="Kojima K."/>
        </authorList>
    </citation>
    <scope>NUCLEOTIDE SEQUENCE</scope>
    <source>
        <strain evidence="1">JCM 5902</strain>
    </source>
</reference>
<organism evidence="1 2">
    <name type="scientific">Leminorella grimontii</name>
    <dbReference type="NCBI Taxonomy" id="82981"/>
    <lineage>
        <taxon>Bacteria</taxon>
        <taxon>Pseudomonadati</taxon>
        <taxon>Pseudomonadota</taxon>
        <taxon>Gammaproteobacteria</taxon>
        <taxon>Enterobacterales</taxon>
        <taxon>Budviciaceae</taxon>
        <taxon>Leminorella</taxon>
    </lineage>
</organism>
<dbReference type="InterPro" id="IPR025346">
    <property type="entry name" value="DUF4250"/>
</dbReference>
<dbReference type="RefSeq" id="WP_027273356.1">
    <property type="nucleotide sequence ID" value="NZ_BRLH01000001.1"/>
</dbReference>
<dbReference type="EMBL" id="BRLH01000001">
    <property type="protein sequence ID" value="GKX54834.1"/>
    <property type="molecule type" value="Genomic_DNA"/>
</dbReference>
<keyword evidence="2" id="KW-1185">Reference proteome</keyword>
<gene>
    <name evidence="1" type="ORF">SOASR030_09460</name>
</gene>
<accession>A0AAV5MZL4</accession>